<dbReference type="NCBIfam" id="TIGR00481">
    <property type="entry name" value="YbhB/YbcL family Raf kinase inhibitor-like protein"/>
    <property type="match status" value="1"/>
</dbReference>
<dbReference type="CDD" id="cd00865">
    <property type="entry name" value="PEBP_bact_arch"/>
    <property type="match status" value="1"/>
</dbReference>
<evidence type="ECO:0000313" key="2">
    <source>
        <dbReference type="Proteomes" id="UP001139450"/>
    </source>
</evidence>
<dbReference type="InterPro" id="IPR005247">
    <property type="entry name" value="YbhB_YbcL/LppC-like"/>
</dbReference>
<dbReference type="PANTHER" id="PTHR30289:SF1">
    <property type="entry name" value="PEBP (PHOSPHATIDYLETHANOLAMINE-BINDING PROTEIN) FAMILY PROTEIN"/>
    <property type="match status" value="1"/>
</dbReference>
<dbReference type="EMBL" id="JALJEJ010000004">
    <property type="protein sequence ID" value="MCJ8210327.1"/>
    <property type="molecule type" value="Genomic_DNA"/>
</dbReference>
<comment type="caution">
    <text evidence="1">The sequence shown here is derived from an EMBL/GenBank/DDBJ whole genome shotgun (WGS) entry which is preliminary data.</text>
</comment>
<dbReference type="Pfam" id="PF01161">
    <property type="entry name" value="PBP"/>
    <property type="match status" value="1"/>
</dbReference>
<dbReference type="InterPro" id="IPR008914">
    <property type="entry name" value="PEBP"/>
</dbReference>
<dbReference type="AlphaFoldDB" id="A0A9X1X310"/>
<dbReference type="Proteomes" id="UP001139450">
    <property type="component" value="Unassembled WGS sequence"/>
</dbReference>
<dbReference type="Gene3D" id="3.90.280.10">
    <property type="entry name" value="PEBP-like"/>
    <property type="match status" value="1"/>
</dbReference>
<keyword evidence="2" id="KW-1185">Reference proteome</keyword>
<name>A0A9X1X310_9SPHI</name>
<dbReference type="InterPro" id="IPR036610">
    <property type="entry name" value="PEBP-like_sf"/>
</dbReference>
<organism evidence="1 2">
    <name type="scientific">Mucilaginibacter straminoryzae</name>
    <dbReference type="NCBI Taxonomy" id="2932774"/>
    <lineage>
        <taxon>Bacteria</taxon>
        <taxon>Pseudomonadati</taxon>
        <taxon>Bacteroidota</taxon>
        <taxon>Sphingobacteriia</taxon>
        <taxon>Sphingobacteriales</taxon>
        <taxon>Sphingobacteriaceae</taxon>
        <taxon>Mucilaginibacter</taxon>
    </lineage>
</organism>
<dbReference type="RefSeq" id="WP_245130163.1">
    <property type="nucleotide sequence ID" value="NZ_JALJEJ010000004.1"/>
</dbReference>
<reference evidence="1" key="1">
    <citation type="submission" date="2022-04" db="EMBL/GenBank/DDBJ databases">
        <title>Mucilaginibacter sp. RS28 isolated from freshwater.</title>
        <authorList>
            <person name="Ko S.-R."/>
        </authorList>
    </citation>
    <scope>NUCLEOTIDE SEQUENCE</scope>
    <source>
        <strain evidence="1">RS28</strain>
    </source>
</reference>
<gene>
    <name evidence="1" type="ORF">MUY27_11460</name>
</gene>
<dbReference type="PANTHER" id="PTHR30289">
    <property type="entry name" value="UNCHARACTERIZED PROTEIN YBCL-RELATED"/>
    <property type="match status" value="1"/>
</dbReference>
<dbReference type="SUPFAM" id="SSF49777">
    <property type="entry name" value="PEBP-like"/>
    <property type="match status" value="1"/>
</dbReference>
<evidence type="ECO:0000313" key="1">
    <source>
        <dbReference type="EMBL" id="MCJ8210327.1"/>
    </source>
</evidence>
<proteinExistence type="predicted"/>
<accession>A0A9X1X310</accession>
<sequence length="150" mass="16635">MKITSVFEHGDEIPVRYTCLGPNISPPLNFEELPEGTVSMVLILEDVDATPKPWRHWHVFNIPASTTTVEEGQVPQGAVAGLCNNHTFGYEGPCPKYFKGTHHYWFRLYALDTTLDLPDASEPEDVQNAMVGHILDSAELLGLCVSPENV</sequence>
<protein>
    <submittedName>
        <fullName evidence="1">YbhB/YbcL family Raf kinase inhibitor-like protein</fullName>
    </submittedName>
</protein>